<dbReference type="EMBL" id="CYHG01000003">
    <property type="protein sequence ID" value="CUB03471.1"/>
    <property type="molecule type" value="Genomic_DNA"/>
</dbReference>
<keyword evidence="1" id="KW-0472">Membrane</keyword>
<sequence length="73" mass="8735">MPNWLRFLMLRGRVPSVWLLRPLSLITAFLLAVQAPEIQNANQRMFAYVGLSVILLWCFIWLVWHLKDRLNKR</sequence>
<keyword evidence="1" id="KW-0812">Transmembrane</keyword>
<keyword evidence="3" id="KW-1185">Reference proteome</keyword>
<dbReference type="Proteomes" id="UP000182769">
    <property type="component" value="Unassembled WGS sequence"/>
</dbReference>
<organism evidence="2 3">
    <name type="scientific">Marinomonas fungiae</name>
    <dbReference type="NCBI Taxonomy" id="1137284"/>
    <lineage>
        <taxon>Bacteria</taxon>
        <taxon>Pseudomonadati</taxon>
        <taxon>Pseudomonadota</taxon>
        <taxon>Gammaproteobacteria</taxon>
        <taxon>Oceanospirillales</taxon>
        <taxon>Oceanospirillaceae</taxon>
        <taxon>Marinomonas</taxon>
    </lineage>
</organism>
<accession>A0A0K6IK61</accession>
<name>A0A0K6IK61_9GAMM</name>
<proteinExistence type="predicted"/>
<evidence type="ECO:0000313" key="2">
    <source>
        <dbReference type="EMBL" id="CUB03471.1"/>
    </source>
</evidence>
<keyword evidence="1" id="KW-1133">Transmembrane helix</keyword>
<dbReference type="RefSeq" id="WP_141656807.1">
    <property type="nucleotide sequence ID" value="NZ_CYHG01000003.1"/>
</dbReference>
<gene>
    <name evidence="2" type="ORF">Ga0061065_103322</name>
</gene>
<dbReference type="AlphaFoldDB" id="A0A0K6IK61"/>
<dbReference type="OrthoDB" id="6107322at2"/>
<evidence type="ECO:0000313" key="3">
    <source>
        <dbReference type="Proteomes" id="UP000182769"/>
    </source>
</evidence>
<feature type="transmembrane region" description="Helical" evidence="1">
    <location>
        <begin position="45"/>
        <end position="64"/>
    </location>
</feature>
<evidence type="ECO:0000256" key="1">
    <source>
        <dbReference type="SAM" id="Phobius"/>
    </source>
</evidence>
<dbReference type="STRING" id="1137284.GCA_001418205_01322"/>
<protein>
    <submittedName>
        <fullName evidence="2">Uncharacterized protein</fullName>
    </submittedName>
</protein>
<feature type="transmembrane region" description="Helical" evidence="1">
    <location>
        <begin position="12"/>
        <end position="33"/>
    </location>
</feature>
<reference evidence="3" key="1">
    <citation type="submission" date="2015-08" db="EMBL/GenBank/DDBJ databases">
        <authorList>
            <person name="Varghese N."/>
        </authorList>
    </citation>
    <scope>NUCLEOTIDE SEQUENCE [LARGE SCALE GENOMIC DNA]</scope>
    <source>
        <strain evidence="3">JCM 18476</strain>
    </source>
</reference>